<gene>
    <name evidence="1" type="ORF">DM484_07405</name>
</gene>
<sequence length="80" mass="8312">MALTNTGCSTTVAPTAVGTITIRYGQGKAKGDLWRAVGRYHSHQPGLAAAYQSRVAVKVGELNSGRQTLARLLEEANGGG</sequence>
<name>A0A2W4RGJ5_9GAMM</name>
<dbReference type="AlphaFoldDB" id="A0A2W4RGJ5"/>
<reference evidence="1 2" key="1">
    <citation type="journal article" date="2018" name="Aquat. Microb. Ecol.">
        <title>Gammaproteobacterial methanotrophs dominate.</title>
        <authorList>
            <person name="Rissanen A.J."/>
            <person name="Saarenheimo J."/>
            <person name="Tiirola M."/>
            <person name="Peura S."/>
            <person name="Aalto S.L."/>
            <person name="Karvinen A."/>
            <person name="Nykanen H."/>
        </authorList>
    </citation>
    <scope>NUCLEOTIDE SEQUENCE [LARGE SCALE GENOMIC DNA]</scope>
    <source>
        <strain evidence="1">AMbin10</strain>
    </source>
</reference>
<comment type="caution">
    <text evidence="1">The sequence shown here is derived from an EMBL/GenBank/DDBJ whole genome shotgun (WGS) entry which is preliminary data.</text>
</comment>
<evidence type="ECO:0000313" key="2">
    <source>
        <dbReference type="Proteomes" id="UP000249396"/>
    </source>
</evidence>
<accession>A0A2W4RGJ5</accession>
<dbReference type="EMBL" id="QJPH01000248">
    <property type="protein sequence ID" value="PZN81886.1"/>
    <property type="molecule type" value="Genomic_DNA"/>
</dbReference>
<organism evidence="1 2">
    <name type="scientific">Candidatus Methylumidiphilus alinenensis</name>
    <dbReference type="NCBI Taxonomy" id="2202197"/>
    <lineage>
        <taxon>Bacteria</taxon>
        <taxon>Pseudomonadati</taxon>
        <taxon>Pseudomonadota</taxon>
        <taxon>Gammaproteobacteria</taxon>
        <taxon>Methylococcales</taxon>
        <taxon>Candidatus Methylumidiphilus</taxon>
    </lineage>
</organism>
<proteinExistence type="predicted"/>
<evidence type="ECO:0000313" key="1">
    <source>
        <dbReference type="EMBL" id="PZN81886.1"/>
    </source>
</evidence>
<dbReference type="Proteomes" id="UP000249396">
    <property type="component" value="Unassembled WGS sequence"/>
</dbReference>
<protein>
    <submittedName>
        <fullName evidence="1">Uncharacterized protein</fullName>
    </submittedName>
</protein>